<reference evidence="2 3" key="1">
    <citation type="submission" date="2016-10" db="EMBL/GenBank/DDBJ databases">
        <authorList>
            <person name="de Groot N.N."/>
        </authorList>
    </citation>
    <scope>NUCLEOTIDE SEQUENCE [LARGE SCALE GENOMIC DNA]</scope>
    <source>
        <strain evidence="2 3">DSM 8423</strain>
    </source>
</reference>
<keyword evidence="3" id="KW-1185">Reference proteome</keyword>
<dbReference type="RefSeq" id="WP_093884493.1">
    <property type="nucleotide sequence ID" value="NZ_FOBS01000030.1"/>
</dbReference>
<keyword evidence="1" id="KW-0472">Membrane</keyword>
<dbReference type="Pfam" id="PF04143">
    <property type="entry name" value="Sulf_transp"/>
    <property type="match status" value="1"/>
</dbReference>
<dbReference type="AlphaFoldDB" id="A0A1H8A612"/>
<evidence type="ECO:0000313" key="2">
    <source>
        <dbReference type="EMBL" id="SEM65278.1"/>
    </source>
</evidence>
<dbReference type="OrthoDB" id="9790409at2"/>
<name>A0A1H8A612_9BACT</name>
<evidence type="ECO:0000313" key="3">
    <source>
        <dbReference type="Proteomes" id="UP000198744"/>
    </source>
</evidence>
<evidence type="ECO:0000256" key="1">
    <source>
        <dbReference type="SAM" id="Phobius"/>
    </source>
</evidence>
<feature type="transmembrane region" description="Helical" evidence="1">
    <location>
        <begin position="150"/>
        <end position="171"/>
    </location>
</feature>
<feature type="transmembrane region" description="Helical" evidence="1">
    <location>
        <begin position="6"/>
        <end position="24"/>
    </location>
</feature>
<accession>A0A1H8A612</accession>
<dbReference type="EMBL" id="FOBS01000030">
    <property type="protein sequence ID" value="SEM65278.1"/>
    <property type="molecule type" value="Genomic_DNA"/>
</dbReference>
<keyword evidence="1" id="KW-1133">Transmembrane helix</keyword>
<protein>
    <submittedName>
        <fullName evidence="2">Uncharacterized protein</fullName>
    </submittedName>
</protein>
<gene>
    <name evidence="2" type="ORF">SAMN04489760_13032</name>
</gene>
<dbReference type="InterPro" id="IPR007272">
    <property type="entry name" value="Sulf_transp_TsuA/YedE"/>
</dbReference>
<dbReference type="Proteomes" id="UP000198744">
    <property type="component" value="Unassembled WGS sequence"/>
</dbReference>
<feature type="transmembrane region" description="Helical" evidence="1">
    <location>
        <begin position="107"/>
        <end position="130"/>
    </location>
</feature>
<proteinExistence type="predicted"/>
<feature type="transmembrane region" description="Helical" evidence="1">
    <location>
        <begin position="44"/>
        <end position="68"/>
    </location>
</feature>
<sequence>MSTEQILGLITGVLFGFLLQKGRVLRYDKQLGALLLKDMTILKFMLSSILVGMVGITLLSNAGIISLGHKPMNVGAVVLGGALFGAGWAVMGFCPGTSVGALGEGRWHAIFAVLGMIAGAALYAELYPFFKSTVLAWKNFGKIGLPEVTGLSPWVVIALFWAGTISLFLWFEKKGL</sequence>
<keyword evidence="1" id="KW-0812">Transmembrane</keyword>
<organism evidence="2 3">
    <name type="scientific">Syntrophus gentianae</name>
    <dbReference type="NCBI Taxonomy" id="43775"/>
    <lineage>
        <taxon>Bacteria</taxon>
        <taxon>Pseudomonadati</taxon>
        <taxon>Thermodesulfobacteriota</taxon>
        <taxon>Syntrophia</taxon>
        <taxon>Syntrophales</taxon>
        <taxon>Syntrophaceae</taxon>
        <taxon>Syntrophus</taxon>
    </lineage>
</organism>
<feature type="transmembrane region" description="Helical" evidence="1">
    <location>
        <begin position="74"/>
        <end position="95"/>
    </location>
</feature>
<dbReference type="STRING" id="43775.SAMN04489760_13032"/>